<evidence type="ECO:0000256" key="4">
    <source>
        <dbReference type="ARBA" id="ARBA00049194"/>
    </source>
</evidence>
<dbReference type="PROSITE" id="PS00070">
    <property type="entry name" value="ALDEHYDE_DEHYDR_CYS"/>
    <property type="match status" value="1"/>
</dbReference>
<evidence type="ECO:0000313" key="8">
    <source>
        <dbReference type="EMBL" id="AWH91640.1"/>
    </source>
</evidence>
<organism evidence="8 9">
    <name type="scientific">Dietzia lutea</name>
    <dbReference type="NCBI Taxonomy" id="546160"/>
    <lineage>
        <taxon>Bacteria</taxon>
        <taxon>Bacillati</taxon>
        <taxon>Actinomycetota</taxon>
        <taxon>Actinomycetes</taxon>
        <taxon>Mycobacteriales</taxon>
        <taxon>Dietziaceae</taxon>
        <taxon>Dietzia</taxon>
    </lineage>
</organism>
<name>A0A2S1R5Q6_9ACTN</name>
<gene>
    <name evidence="8" type="ORF">A6035_05110</name>
</gene>
<dbReference type="Gene3D" id="3.40.309.10">
    <property type="entry name" value="Aldehyde Dehydrogenase, Chain A, domain 2"/>
    <property type="match status" value="1"/>
</dbReference>
<dbReference type="OrthoDB" id="6882680at2"/>
<feature type="domain" description="Aldehyde dehydrogenase" evidence="7">
    <location>
        <begin position="16"/>
        <end position="479"/>
    </location>
</feature>
<dbReference type="Pfam" id="PF00171">
    <property type="entry name" value="Aldedh"/>
    <property type="match status" value="1"/>
</dbReference>
<dbReference type="InterPro" id="IPR015590">
    <property type="entry name" value="Aldehyde_DH_dom"/>
</dbReference>
<dbReference type="PROSITE" id="PS00687">
    <property type="entry name" value="ALDEHYDE_DEHYDR_GLU"/>
    <property type="match status" value="1"/>
</dbReference>
<dbReference type="InterPro" id="IPR016160">
    <property type="entry name" value="Ald_DH_CS_CYS"/>
</dbReference>
<keyword evidence="9" id="KW-1185">Reference proteome</keyword>
<evidence type="ECO:0000256" key="6">
    <source>
        <dbReference type="RuleBase" id="RU003345"/>
    </source>
</evidence>
<dbReference type="EMBL" id="CP015449">
    <property type="protein sequence ID" value="AWH91640.1"/>
    <property type="molecule type" value="Genomic_DNA"/>
</dbReference>
<dbReference type="InterPro" id="IPR016162">
    <property type="entry name" value="Ald_DH_N"/>
</dbReference>
<keyword evidence="2 6" id="KW-0560">Oxidoreductase</keyword>
<dbReference type="KEGG" id="dlu:A6035_05110"/>
<evidence type="ECO:0000256" key="3">
    <source>
        <dbReference type="ARBA" id="ARBA00024226"/>
    </source>
</evidence>
<dbReference type="GO" id="GO:0004029">
    <property type="term" value="F:aldehyde dehydrogenase (NAD+) activity"/>
    <property type="evidence" value="ECO:0007669"/>
    <property type="project" value="UniProtKB-EC"/>
</dbReference>
<dbReference type="PANTHER" id="PTHR42804:SF1">
    <property type="entry name" value="ALDEHYDE DEHYDROGENASE-RELATED"/>
    <property type="match status" value="1"/>
</dbReference>
<protein>
    <recommendedName>
        <fullName evidence="3">aldehyde dehydrogenase (NAD(+))</fullName>
        <ecNumber evidence="3">1.2.1.3</ecNumber>
    </recommendedName>
</protein>
<evidence type="ECO:0000256" key="5">
    <source>
        <dbReference type="PROSITE-ProRule" id="PRU10007"/>
    </source>
</evidence>
<feature type="active site" evidence="5">
    <location>
        <position position="254"/>
    </location>
</feature>
<dbReference type="InterPro" id="IPR016163">
    <property type="entry name" value="Ald_DH_C"/>
</dbReference>
<evidence type="ECO:0000259" key="7">
    <source>
        <dbReference type="Pfam" id="PF00171"/>
    </source>
</evidence>
<dbReference type="EC" id="1.2.1.3" evidence="3"/>
<reference evidence="8 9" key="1">
    <citation type="submission" date="2016-04" db="EMBL/GenBank/DDBJ databases">
        <title>Complete genome sequence of Dietzia lutea YIM 80766T, a strain isolated from desert soil in Egypt.</title>
        <authorList>
            <person name="Zhao J."/>
            <person name="Hu B."/>
            <person name="Geng S."/>
            <person name="Nie Y."/>
            <person name="Tang Y."/>
        </authorList>
    </citation>
    <scope>NUCLEOTIDE SEQUENCE [LARGE SCALE GENOMIC DNA]</scope>
    <source>
        <strain evidence="8 9">YIM 80766</strain>
    </source>
</reference>
<sequence length="489" mass="51941">MTTSLDRDALLIGTQWRSPATDDVIEVVSPHTEEVVARVPEGSVADMDAAVAAAREAFDHGPWPRMSPGERIEVVARLSELYAARLDDMATVISTEMGSPISFSKLAQAPAPWMQIEAFLKIAREFPWEETRPGALGGEVLVRHEPVGVVAAIPPWNVPQFTVLSKLIPALLTGCTIVIKPAPETPLDTYLLADLLIEAGVPEGVVSIVAGGREVGEHLVRHRAIDKVAFTGSTAAGRRIGAICGEQLKRCSLELGGKSAAIVLDDADVTTVVEGLKFVGVMNSGQACVAQTRVLVSRERHDEVARAIADGIGSMTVGDPLDPATEIGPMVARRQQERVNSYIEIGQQEGATLLAGGPGRPDGLDTGWYVRPTVFAGVDNSMRIAQEEIFGPVLSVIAYDDVDDAVRIANDSEYGLAGTVWSADREAGLAIARRVRTGTYGVNTYTMDFAAPFGGFKASGVGREFGPEGLAQYTELKSVYLEGPAVAGA</sequence>
<dbReference type="FunFam" id="3.40.309.10:FF:000012">
    <property type="entry name" value="Betaine aldehyde dehydrogenase"/>
    <property type="match status" value="1"/>
</dbReference>
<dbReference type="SUPFAM" id="SSF53720">
    <property type="entry name" value="ALDH-like"/>
    <property type="match status" value="1"/>
</dbReference>
<dbReference type="Gene3D" id="3.40.605.10">
    <property type="entry name" value="Aldehyde Dehydrogenase, Chain A, domain 1"/>
    <property type="match status" value="1"/>
</dbReference>
<dbReference type="FunFam" id="3.40.605.10:FF:000007">
    <property type="entry name" value="NAD/NADP-dependent betaine aldehyde dehydrogenase"/>
    <property type="match status" value="1"/>
</dbReference>
<dbReference type="CDD" id="cd07139">
    <property type="entry name" value="ALDH_AldA-Rv0768"/>
    <property type="match status" value="1"/>
</dbReference>
<evidence type="ECO:0000256" key="2">
    <source>
        <dbReference type="ARBA" id="ARBA00023002"/>
    </source>
</evidence>
<evidence type="ECO:0000256" key="1">
    <source>
        <dbReference type="ARBA" id="ARBA00009986"/>
    </source>
</evidence>
<dbReference type="InterPro" id="IPR029510">
    <property type="entry name" value="Ald_DH_CS_GLU"/>
</dbReference>
<dbReference type="AlphaFoldDB" id="A0A2S1R5Q6"/>
<dbReference type="RefSeq" id="WP_108846901.1">
    <property type="nucleotide sequence ID" value="NZ_CP015449.1"/>
</dbReference>
<dbReference type="InterPro" id="IPR016161">
    <property type="entry name" value="Ald_DH/histidinol_DH"/>
</dbReference>
<proteinExistence type="inferred from homology"/>
<comment type="similarity">
    <text evidence="1 6">Belongs to the aldehyde dehydrogenase family.</text>
</comment>
<comment type="catalytic activity">
    <reaction evidence="4">
        <text>an aldehyde + NAD(+) + H2O = a carboxylate + NADH + 2 H(+)</text>
        <dbReference type="Rhea" id="RHEA:16185"/>
        <dbReference type="ChEBI" id="CHEBI:15377"/>
        <dbReference type="ChEBI" id="CHEBI:15378"/>
        <dbReference type="ChEBI" id="CHEBI:17478"/>
        <dbReference type="ChEBI" id="CHEBI:29067"/>
        <dbReference type="ChEBI" id="CHEBI:57540"/>
        <dbReference type="ChEBI" id="CHEBI:57945"/>
        <dbReference type="EC" id="1.2.1.3"/>
    </reaction>
</comment>
<dbReference type="Proteomes" id="UP000244928">
    <property type="component" value="Chromosome"/>
</dbReference>
<accession>A0A2S1R5Q6</accession>
<dbReference type="PANTHER" id="PTHR42804">
    <property type="entry name" value="ALDEHYDE DEHYDROGENASE"/>
    <property type="match status" value="1"/>
</dbReference>
<evidence type="ECO:0000313" key="9">
    <source>
        <dbReference type="Proteomes" id="UP000244928"/>
    </source>
</evidence>